<protein>
    <submittedName>
        <fullName evidence="1">GIY-YIG nuclease family protein</fullName>
    </submittedName>
</protein>
<accession>A0A420EDH9</accession>
<dbReference type="RefSeq" id="WP_120354837.1">
    <property type="nucleotide sequence ID" value="NZ_RAQO01000005.1"/>
</dbReference>
<keyword evidence="2" id="KW-1185">Reference proteome</keyword>
<dbReference type="Gene3D" id="3.40.1440.10">
    <property type="entry name" value="GIY-YIG endonuclease"/>
    <property type="match status" value="1"/>
</dbReference>
<comment type="caution">
    <text evidence="1">The sequence shown here is derived from an EMBL/GenBank/DDBJ whole genome shotgun (WGS) entry which is preliminary data.</text>
</comment>
<dbReference type="CDD" id="cd10446">
    <property type="entry name" value="GIY-YIG_unchar_1"/>
    <property type="match status" value="1"/>
</dbReference>
<dbReference type="InterPro" id="IPR035901">
    <property type="entry name" value="GIY-YIG_endonuc_sf"/>
</dbReference>
<reference evidence="1 2" key="1">
    <citation type="submission" date="2018-09" db="EMBL/GenBank/DDBJ databases">
        <authorList>
            <person name="Wang Z."/>
        </authorList>
    </citation>
    <scope>NUCLEOTIDE SEQUENCE [LARGE SCALE GENOMIC DNA]</scope>
    <source>
        <strain evidence="1 2">ALS 81</strain>
    </source>
</reference>
<dbReference type="EMBL" id="RAQO01000005">
    <property type="protein sequence ID" value="RKF18757.1"/>
    <property type="molecule type" value="Genomic_DNA"/>
</dbReference>
<dbReference type="Proteomes" id="UP000286482">
    <property type="component" value="Unassembled WGS sequence"/>
</dbReference>
<proteinExistence type="predicted"/>
<evidence type="ECO:0000313" key="2">
    <source>
        <dbReference type="Proteomes" id="UP000286482"/>
    </source>
</evidence>
<evidence type="ECO:0000313" key="1">
    <source>
        <dbReference type="EMBL" id="RKF18757.1"/>
    </source>
</evidence>
<dbReference type="AlphaFoldDB" id="A0A420EDH9"/>
<dbReference type="OrthoDB" id="89044at2"/>
<name>A0A420EDH9_9ALTE</name>
<sequence>MANNNFEVIYRVRNTSKTSKYASLPGANLAAAKFLLKHEHDSSAQVSITGPGHSYQQYSSIDSLELSDKQSASLYKTKFPAKAEAVVNRLEYRGVLEFVLSYQDLLQIQHSMDFSWRDALSQIKAVYLILDLSDGNQYVGAAIGSGGLWQRWLSYTSNGHGGNKLLVERLVRNPDAFINYQFTVLQAFEINTPDTHVLEAESLVKRKLGSRSFGLNSN</sequence>
<organism evidence="1 2">
    <name type="scientific">Alginatibacterium sediminis</name>
    <dbReference type="NCBI Taxonomy" id="2164068"/>
    <lineage>
        <taxon>Bacteria</taxon>
        <taxon>Pseudomonadati</taxon>
        <taxon>Pseudomonadota</taxon>
        <taxon>Gammaproteobacteria</taxon>
        <taxon>Alteromonadales</taxon>
        <taxon>Alteromonadaceae</taxon>
        <taxon>Alginatibacterium</taxon>
    </lineage>
</organism>
<dbReference type="SUPFAM" id="SSF82771">
    <property type="entry name" value="GIY-YIG endonuclease"/>
    <property type="match status" value="1"/>
</dbReference>
<gene>
    <name evidence="1" type="ORF">DBZ36_10195</name>
</gene>